<feature type="region of interest" description="Disordered" evidence="12">
    <location>
        <begin position="226"/>
        <end position="318"/>
    </location>
</feature>
<evidence type="ECO:0000313" key="14">
    <source>
        <dbReference type="Ensembl" id="ENSCSRP00000009760.1"/>
    </source>
</evidence>
<evidence type="ECO:0000256" key="3">
    <source>
        <dbReference type="ARBA" id="ARBA00022723"/>
    </source>
</evidence>
<feature type="domain" description="C2H2-type" evidence="13">
    <location>
        <begin position="197"/>
        <end position="224"/>
    </location>
</feature>
<dbReference type="FunFam" id="3.30.160.60:FF:000030">
    <property type="entry name" value="Zinc finger protein 628"/>
    <property type="match status" value="1"/>
</dbReference>
<dbReference type="PANTHER" id="PTHR24388:SF96">
    <property type="entry name" value="GENE, 32687-RELATED"/>
    <property type="match status" value="1"/>
</dbReference>
<evidence type="ECO:0000256" key="12">
    <source>
        <dbReference type="SAM" id="MobiDB-lite"/>
    </source>
</evidence>
<dbReference type="FunFam" id="3.30.160.60:FF:000151">
    <property type="entry name" value="Zinc finger and SCAN domain-containing 21"/>
    <property type="match status" value="1"/>
</dbReference>
<feature type="domain" description="C2H2-type" evidence="13">
    <location>
        <begin position="370"/>
        <end position="397"/>
    </location>
</feature>
<dbReference type="Pfam" id="PF00096">
    <property type="entry name" value="zf-C2H2"/>
    <property type="match status" value="13"/>
</dbReference>
<feature type="domain" description="C2H2-type" evidence="13">
    <location>
        <begin position="712"/>
        <end position="739"/>
    </location>
</feature>
<keyword evidence="5 11" id="KW-0863">Zinc-finger</keyword>
<dbReference type="InterPro" id="IPR036236">
    <property type="entry name" value="Znf_C2H2_sf"/>
</dbReference>
<protein>
    <recommendedName>
        <fullName evidence="13">C2H2-type domain-containing protein</fullName>
    </recommendedName>
</protein>
<dbReference type="Proteomes" id="UP000694403">
    <property type="component" value="Unplaced"/>
</dbReference>
<name>A0A8C3S793_CHESE</name>
<dbReference type="PANTHER" id="PTHR24388">
    <property type="entry name" value="ZINC FINGER PROTEIN"/>
    <property type="match status" value="1"/>
</dbReference>
<keyword evidence="8" id="KW-0238">DNA-binding</keyword>
<dbReference type="AlphaFoldDB" id="A0A8C3S793"/>
<evidence type="ECO:0000256" key="6">
    <source>
        <dbReference type="ARBA" id="ARBA00022833"/>
    </source>
</evidence>
<accession>A0A8C3S793</accession>
<feature type="domain" description="C2H2-type" evidence="13">
    <location>
        <begin position="140"/>
        <end position="167"/>
    </location>
</feature>
<dbReference type="FunFam" id="3.30.160.60:FF:000325">
    <property type="entry name" value="ZFP90 zinc finger protein"/>
    <property type="match status" value="1"/>
</dbReference>
<evidence type="ECO:0000256" key="5">
    <source>
        <dbReference type="ARBA" id="ARBA00022771"/>
    </source>
</evidence>
<dbReference type="FunFam" id="3.30.160.60:FF:001450">
    <property type="entry name" value="zinc finger protein 774"/>
    <property type="match status" value="1"/>
</dbReference>
<dbReference type="FunFam" id="3.30.160.60:FF:001270">
    <property type="entry name" value="zinc finger protein 583 isoform X1"/>
    <property type="match status" value="1"/>
</dbReference>
<dbReference type="Ensembl" id="ENSCSRT00000010100.1">
    <property type="protein sequence ID" value="ENSCSRP00000009760.1"/>
    <property type="gene ID" value="ENSCSRG00000007312.1"/>
</dbReference>
<dbReference type="Gene3D" id="3.30.160.60">
    <property type="entry name" value="Classic Zinc Finger"/>
    <property type="match status" value="15"/>
</dbReference>
<evidence type="ECO:0000256" key="7">
    <source>
        <dbReference type="ARBA" id="ARBA00023015"/>
    </source>
</evidence>
<feature type="domain" description="C2H2-type" evidence="13">
    <location>
        <begin position="600"/>
        <end position="627"/>
    </location>
</feature>
<dbReference type="SUPFAM" id="SSF57667">
    <property type="entry name" value="beta-beta-alpha zinc fingers"/>
    <property type="match status" value="9"/>
</dbReference>
<dbReference type="FunFam" id="3.30.160.60:FF:001049">
    <property type="entry name" value="zinc finger protein 319"/>
    <property type="match status" value="1"/>
</dbReference>
<dbReference type="GO" id="GO:0005634">
    <property type="term" value="C:nucleus"/>
    <property type="evidence" value="ECO:0007669"/>
    <property type="project" value="UniProtKB-SubCell"/>
</dbReference>
<keyword evidence="7" id="KW-0805">Transcription regulation</keyword>
<feature type="compositionally biased region" description="Polar residues" evidence="12">
    <location>
        <begin position="23"/>
        <end position="32"/>
    </location>
</feature>
<dbReference type="FunFam" id="3.30.160.60:FF:000094">
    <property type="entry name" value="Zinc finger protein 605"/>
    <property type="match status" value="1"/>
</dbReference>
<feature type="domain" description="C2H2-type" evidence="13">
    <location>
        <begin position="768"/>
        <end position="796"/>
    </location>
</feature>
<feature type="domain" description="C2H2-type" evidence="13">
    <location>
        <begin position="572"/>
        <end position="599"/>
    </location>
</feature>
<feature type="domain" description="C2H2-type" evidence="13">
    <location>
        <begin position="427"/>
        <end position="454"/>
    </location>
</feature>
<keyword evidence="10" id="KW-0539">Nucleus</keyword>
<feature type="region of interest" description="Disordered" evidence="12">
    <location>
        <begin position="468"/>
        <end position="559"/>
    </location>
</feature>
<feature type="domain" description="C2H2-type" evidence="13">
    <location>
        <begin position="656"/>
        <end position="683"/>
    </location>
</feature>
<dbReference type="FunFam" id="3.30.160.60:FF:000322">
    <property type="entry name" value="GDNF-inducible zinc finger protein 1"/>
    <property type="match status" value="1"/>
</dbReference>
<feature type="domain" description="C2H2-type" evidence="13">
    <location>
        <begin position="342"/>
        <end position="369"/>
    </location>
</feature>
<feature type="domain" description="C2H2-type" evidence="13">
    <location>
        <begin position="628"/>
        <end position="655"/>
    </location>
</feature>
<organism evidence="14 15">
    <name type="scientific">Chelydra serpentina</name>
    <name type="common">Snapping turtle</name>
    <name type="synonym">Testudo serpentina</name>
    <dbReference type="NCBI Taxonomy" id="8475"/>
    <lineage>
        <taxon>Eukaryota</taxon>
        <taxon>Metazoa</taxon>
        <taxon>Chordata</taxon>
        <taxon>Craniata</taxon>
        <taxon>Vertebrata</taxon>
        <taxon>Euteleostomi</taxon>
        <taxon>Archelosauria</taxon>
        <taxon>Testudinata</taxon>
        <taxon>Testudines</taxon>
        <taxon>Cryptodira</taxon>
        <taxon>Durocryptodira</taxon>
        <taxon>Americhelydia</taxon>
        <taxon>Chelydroidea</taxon>
        <taxon>Chelydridae</taxon>
        <taxon>Chelydra</taxon>
    </lineage>
</organism>
<dbReference type="FunFam" id="3.30.160.60:FF:000624">
    <property type="entry name" value="zinc finger protein 697"/>
    <property type="match status" value="1"/>
</dbReference>
<feature type="compositionally biased region" description="Polar residues" evidence="12">
    <location>
        <begin position="530"/>
        <end position="559"/>
    </location>
</feature>
<feature type="domain" description="C2H2-type" evidence="13">
    <location>
        <begin position="740"/>
        <end position="767"/>
    </location>
</feature>
<reference evidence="14" key="2">
    <citation type="submission" date="2025-09" db="UniProtKB">
        <authorList>
            <consortium name="Ensembl"/>
        </authorList>
    </citation>
    <scope>IDENTIFICATION</scope>
</reference>
<feature type="compositionally biased region" description="Basic and acidic residues" evidence="12">
    <location>
        <begin position="267"/>
        <end position="285"/>
    </location>
</feature>
<evidence type="ECO:0000256" key="11">
    <source>
        <dbReference type="PROSITE-ProRule" id="PRU00042"/>
    </source>
</evidence>
<comment type="similarity">
    <text evidence="2">Belongs to the krueppel C2H2-type zinc-finger protein family.</text>
</comment>
<feature type="compositionally biased region" description="Basic and acidic residues" evidence="12">
    <location>
        <begin position="59"/>
        <end position="77"/>
    </location>
</feature>
<dbReference type="FunFam" id="3.30.160.60:FF:001232">
    <property type="entry name" value="zinc finger protein 62 homolog isoform X1"/>
    <property type="match status" value="1"/>
</dbReference>
<sequence>MERGEEPWFPDLQGSEEKEIPRGTTTGTGTASENKEESPQQERAVGVKLHRMFSGRQQGPDRADVSKSQDRVGRQRGDSPGGSKSTHSKRGLRNSTDTSIHPVTHIGLTPNTISELRERVSNSSLLIQHCQQTSEEKSAVRCSECGKSFTRQEYLQIHLKIHRGERPYKCNKCKKSFRHKTSLVLHRYTVHKLEKPYKCPDCGQLFILRERFIGHQRIHNEEASRGFNNGIVSEKRDKNPQKKGSARAKPDMMLSGRPQCPDGGDASESRGKVRQQHGDPRDWRQSKSTCNKIGLSKSKDTSTQHTGCMGKRPNKGTELGESFNNGSLLIKHHQTGAEKSAYKCSECRKSFTQEKYLRIHMRTHKGERPYKCKECGKSFSRSSVLKDHSMSHRMEQPYKCTECGKRFREKTILVYHRYIVHRVERPYKCPFCGQQFVLRERLIQHQKIHKEQEPRGLNDGIVSEDEAKNLQWEGPGEPEPQRTFSGRPRGPQKGEGCGSQDVARRQQKRPAGKRSSISNQRERDSKKLKSTITHQGTNIGAQTRTNGDNEKSFSSNSALSVPQKIHLEEKRYSCAECGKSYHQHAHLRRHQKNHTGERPYVCADCGKSFVYRSILSRHERTHKEEKNYSCTDCGKNFSEYSYLTMHQRIHREERPYQCPDCDKSFRLRGHFTSHCRTHTGDKPYKCTECGQGFGRKSTLTKHMRIHTGERPYKCTQCDKSFRQKFALSQHQLIHQGERPHTCTECGKMFFQKSQLTTHEAVHRGERLHKCTECGKSFNDRSNLVKHLANLHLKKKPHTANVASG</sequence>
<dbReference type="FunFam" id="3.30.160.60:FF:002343">
    <property type="entry name" value="Zinc finger protein 33A"/>
    <property type="match status" value="1"/>
</dbReference>
<dbReference type="GO" id="GO:0000978">
    <property type="term" value="F:RNA polymerase II cis-regulatory region sequence-specific DNA binding"/>
    <property type="evidence" value="ECO:0007669"/>
    <property type="project" value="TreeGrafter"/>
</dbReference>
<dbReference type="PROSITE" id="PS00028">
    <property type="entry name" value="ZINC_FINGER_C2H2_1"/>
    <property type="match status" value="15"/>
</dbReference>
<keyword evidence="3" id="KW-0479">Metal-binding</keyword>
<dbReference type="FunFam" id="3.30.160.60:FF:000065">
    <property type="entry name" value="B-cell CLL/lymphoma 6, member B"/>
    <property type="match status" value="1"/>
</dbReference>
<dbReference type="SMART" id="SM00355">
    <property type="entry name" value="ZnF_C2H2"/>
    <property type="match status" value="15"/>
</dbReference>
<dbReference type="FunFam" id="3.30.160.60:FF:000016">
    <property type="entry name" value="zinc finger protein 37 homolog"/>
    <property type="match status" value="1"/>
</dbReference>
<evidence type="ECO:0000256" key="10">
    <source>
        <dbReference type="ARBA" id="ARBA00023242"/>
    </source>
</evidence>
<reference evidence="14" key="1">
    <citation type="submission" date="2025-08" db="UniProtKB">
        <authorList>
            <consortium name="Ensembl"/>
        </authorList>
    </citation>
    <scope>IDENTIFICATION</scope>
</reference>
<feature type="domain" description="C2H2-type" evidence="13">
    <location>
        <begin position="398"/>
        <end position="426"/>
    </location>
</feature>
<keyword evidence="9" id="KW-0804">Transcription</keyword>
<feature type="domain" description="C2H2-type" evidence="13">
    <location>
        <begin position="168"/>
        <end position="196"/>
    </location>
</feature>
<evidence type="ECO:0000259" key="13">
    <source>
        <dbReference type="PROSITE" id="PS50157"/>
    </source>
</evidence>
<keyword evidence="6" id="KW-0862">Zinc</keyword>
<evidence type="ECO:0000256" key="1">
    <source>
        <dbReference type="ARBA" id="ARBA00004123"/>
    </source>
</evidence>
<dbReference type="FunFam" id="3.30.160.60:FF:002190">
    <property type="entry name" value="Zinc finger protein 658"/>
    <property type="match status" value="1"/>
</dbReference>
<proteinExistence type="inferred from homology"/>
<keyword evidence="15" id="KW-1185">Reference proteome</keyword>
<evidence type="ECO:0000256" key="2">
    <source>
        <dbReference type="ARBA" id="ARBA00006991"/>
    </source>
</evidence>
<evidence type="ECO:0000256" key="4">
    <source>
        <dbReference type="ARBA" id="ARBA00022737"/>
    </source>
</evidence>
<dbReference type="GO" id="GO:0008270">
    <property type="term" value="F:zinc ion binding"/>
    <property type="evidence" value="ECO:0007669"/>
    <property type="project" value="UniProtKB-KW"/>
</dbReference>
<dbReference type="PROSITE" id="PS50157">
    <property type="entry name" value="ZINC_FINGER_C2H2_2"/>
    <property type="match status" value="15"/>
</dbReference>
<comment type="subcellular location">
    <subcellularLocation>
        <location evidence="1">Nucleus</location>
    </subcellularLocation>
</comment>
<dbReference type="InterPro" id="IPR050527">
    <property type="entry name" value="Snail/Krueppel_Znf"/>
</dbReference>
<evidence type="ECO:0000256" key="9">
    <source>
        <dbReference type="ARBA" id="ARBA00023163"/>
    </source>
</evidence>
<feature type="domain" description="C2H2-type" evidence="13">
    <location>
        <begin position="684"/>
        <end position="711"/>
    </location>
</feature>
<dbReference type="FunFam" id="3.30.160.60:FF:000056">
    <property type="entry name" value="Zinc finger and SCAN domain-containing 20"/>
    <property type="match status" value="1"/>
</dbReference>
<dbReference type="InterPro" id="IPR013087">
    <property type="entry name" value="Znf_C2H2_type"/>
</dbReference>
<dbReference type="GO" id="GO:0000981">
    <property type="term" value="F:DNA-binding transcription factor activity, RNA polymerase II-specific"/>
    <property type="evidence" value="ECO:0007669"/>
    <property type="project" value="TreeGrafter"/>
</dbReference>
<keyword evidence="4" id="KW-0677">Repeat</keyword>
<evidence type="ECO:0000256" key="8">
    <source>
        <dbReference type="ARBA" id="ARBA00023125"/>
    </source>
</evidence>
<feature type="region of interest" description="Disordered" evidence="12">
    <location>
        <begin position="1"/>
        <end position="110"/>
    </location>
</feature>
<evidence type="ECO:0000313" key="15">
    <source>
        <dbReference type="Proteomes" id="UP000694403"/>
    </source>
</evidence>